<evidence type="ECO:0000313" key="3">
    <source>
        <dbReference type="Proteomes" id="UP000234662"/>
    </source>
</evidence>
<dbReference type="RefSeq" id="WP_101822022.1">
    <property type="nucleotide sequence ID" value="NZ_PKJC01000023.1"/>
</dbReference>
<accession>A0A2I1R338</accession>
<name>A0A2I1R338_9ACTN</name>
<dbReference type="Pfam" id="PF02467">
    <property type="entry name" value="Whib"/>
    <property type="match status" value="1"/>
</dbReference>
<organism evidence="2 3">
    <name type="scientific">Gordonia terrae</name>
    <dbReference type="NCBI Taxonomy" id="2055"/>
    <lineage>
        <taxon>Bacteria</taxon>
        <taxon>Bacillati</taxon>
        <taxon>Actinomycetota</taxon>
        <taxon>Actinomycetes</taxon>
        <taxon>Mycobacteriales</taxon>
        <taxon>Gordoniaceae</taxon>
        <taxon>Gordonia</taxon>
    </lineage>
</organism>
<dbReference type="PROSITE" id="PS51674">
    <property type="entry name" value="4FE4S_WBL"/>
    <property type="match status" value="1"/>
</dbReference>
<evidence type="ECO:0000259" key="1">
    <source>
        <dbReference type="PROSITE" id="PS51674"/>
    </source>
</evidence>
<protein>
    <recommendedName>
        <fullName evidence="1">4Fe-4S Wbl-type domain-containing protein</fullName>
    </recommendedName>
</protein>
<dbReference type="InterPro" id="IPR034768">
    <property type="entry name" value="4FE4S_WBL"/>
</dbReference>
<gene>
    <name evidence="2" type="ORF">CYJ73_21005</name>
</gene>
<dbReference type="EMBL" id="PKJC01000023">
    <property type="protein sequence ID" value="PKZ63546.1"/>
    <property type="molecule type" value="Genomic_DNA"/>
</dbReference>
<dbReference type="AlphaFoldDB" id="A0A2I1R338"/>
<sequence length="133" mass="14134">MSTPVSLGDIHTAPLYPSRNRRAASQGPTWALVESPARHLPADALPACTRNPDAWFPDRLSTARAGAGHAEMAACRHCPIRQACARVALDDTAHLTGIWAGIYISPPGSAGQKAVREAAIEQLRVIAHPASDR</sequence>
<dbReference type="Proteomes" id="UP000234662">
    <property type="component" value="Unassembled WGS sequence"/>
</dbReference>
<evidence type="ECO:0000313" key="2">
    <source>
        <dbReference type="EMBL" id="PKZ63546.1"/>
    </source>
</evidence>
<comment type="caution">
    <text evidence="2">The sequence shown here is derived from an EMBL/GenBank/DDBJ whole genome shotgun (WGS) entry which is preliminary data.</text>
</comment>
<proteinExistence type="predicted"/>
<reference evidence="2 3" key="1">
    <citation type="submission" date="2017-12" db="EMBL/GenBank/DDBJ databases">
        <title>Phylogenetic diversity of female urinary microbiome.</title>
        <authorList>
            <person name="Thomas-White K."/>
            <person name="Wolfe A.J."/>
        </authorList>
    </citation>
    <scope>NUCLEOTIDE SEQUENCE [LARGE SCALE GENOMIC DNA]</scope>
    <source>
        <strain evidence="2 3">UMB0777</strain>
    </source>
</reference>
<feature type="domain" description="4Fe-4S Wbl-type" evidence="1">
    <location>
        <begin position="47"/>
        <end position="109"/>
    </location>
</feature>